<evidence type="ECO:0000313" key="1">
    <source>
        <dbReference type="EMBL" id="KLU83434.1"/>
    </source>
</evidence>
<proteinExistence type="predicted"/>
<dbReference type="EnsemblFungi" id="MAPG_02494T0">
    <property type="protein sequence ID" value="MAPG_02494T0"/>
    <property type="gene ID" value="MAPG_02494"/>
</dbReference>
<sequence length="138" mass="15302">MSRKSNELWVKAAIGPGQLQPNRSAARLMRSIGTLSNSSQIHFSQVFCVSPQADGSAGGRSVCGQRIYGGIDLWMGRTARRSAMLNATKERSVAWLWGLWFVNRRTEYGAGASGATIRRDARNRTGPCLGWHLSRRFF</sequence>
<gene>
    <name evidence="1" type="ORF">MAPG_02494</name>
</gene>
<reference evidence="2" key="4">
    <citation type="journal article" date="2015" name="G3 (Bethesda)">
        <title>Genome sequences of three phytopathogenic species of the Magnaporthaceae family of fungi.</title>
        <authorList>
            <person name="Okagaki L.H."/>
            <person name="Nunes C.C."/>
            <person name="Sailsbery J."/>
            <person name="Clay B."/>
            <person name="Brown D."/>
            <person name="John T."/>
            <person name="Oh Y."/>
            <person name="Young N."/>
            <person name="Fitzgerald M."/>
            <person name="Haas B.J."/>
            <person name="Zeng Q."/>
            <person name="Young S."/>
            <person name="Adiconis X."/>
            <person name="Fan L."/>
            <person name="Levin J.Z."/>
            <person name="Mitchell T.K."/>
            <person name="Okubara P.A."/>
            <person name="Farman M.L."/>
            <person name="Kohn L.M."/>
            <person name="Birren B."/>
            <person name="Ma L.-J."/>
            <person name="Dean R.A."/>
        </authorList>
    </citation>
    <scope>NUCLEOTIDE SEQUENCE</scope>
    <source>
        <strain evidence="2">ATCC 64411 / 73-15</strain>
    </source>
</reference>
<reference evidence="1" key="1">
    <citation type="submission" date="2010-05" db="EMBL/GenBank/DDBJ databases">
        <title>The Genome Sequence of Magnaporthe poae strain ATCC 64411.</title>
        <authorList>
            <consortium name="The Broad Institute Genome Sequencing Platform"/>
            <consortium name="Broad Institute Genome Sequencing Center for Infectious Disease"/>
            <person name="Ma L.-J."/>
            <person name="Dead R."/>
            <person name="Young S."/>
            <person name="Zeng Q."/>
            <person name="Koehrsen M."/>
            <person name="Alvarado L."/>
            <person name="Berlin A."/>
            <person name="Chapman S.B."/>
            <person name="Chen Z."/>
            <person name="Freedman E."/>
            <person name="Gellesch M."/>
            <person name="Goldberg J."/>
            <person name="Griggs A."/>
            <person name="Gujja S."/>
            <person name="Heilman E.R."/>
            <person name="Heiman D."/>
            <person name="Hepburn T."/>
            <person name="Howarth C."/>
            <person name="Jen D."/>
            <person name="Larson L."/>
            <person name="Mehta T."/>
            <person name="Neiman D."/>
            <person name="Pearson M."/>
            <person name="Roberts A."/>
            <person name="Saif S."/>
            <person name="Shea T."/>
            <person name="Shenoy N."/>
            <person name="Sisk P."/>
            <person name="Stolte C."/>
            <person name="Sykes S."/>
            <person name="Walk T."/>
            <person name="White J."/>
            <person name="Yandava C."/>
            <person name="Haas B."/>
            <person name="Nusbaum C."/>
            <person name="Birren B."/>
        </authorList>
    </citation>
    <scope>NUCLEOTIDE SEQUENCE</scope>
    <source>
        <strain evidence="1">ATCC 64411</strain>
    </source>
</reference>
<dbReference type="EMBL" id="GL876967">
    <property type="protein sequence ID" value="KLU83434.1"/>
    <property type="molecule type" value="Genomic_DNA"/>
</dbReference>
<dbReference type="Proteomes" id="UP000011715">
    <property type="component" value="Unassembled WGS sequence"/>
</dbReference>
<keyword evidence="3" id="KW-1185">Reference proteome</keyword>
<name>A0A0C4DRI5_MAGP6</name>
<evidence type="ECO:0000313" key="3">
    <source>
        <dbReference type="Proteomes" id="UP000011715"/>
    </source>
</evidence>
<reference evidence="1" key="3">
    <citation type="submission" date="2011-03" db="EMBL/GenBank/DDBJ databases">
        <title>Annotation of Magnaporthe poae ATCC 64411.</title>
        <authorList>
            <person name="Ma L.-J."/>
            <person name="Dead R."/>
            <person name="Young S.K."/>
            <person name="Zeng Q."/>
            <person name="Gargeya S."/>
            <person name="Fitzgerald M."/>
            <person name="Haas B."/>
            <person name="Abouelleil A."/>
            <person name="Alvarado L."/>
            <person name="Arachchi H.M."/>
            <person name="Berlin A."/>
            <person name="Brown A."/>
            <person name="Chapman S.B."/>
            <person name="Chen Z."/>
            <person name="Dunbar C."/>
            <person name="Freedman E."/>
            <person name="Gearin G."/>
            <person name="Gellesch M."/>
            <person name="Goldberg J."/>
            <person name="Griggs A."/>
            <person name="Gujja S."/>
            <person name="Heiman D."/>
            <person name="Howarth C."/>
            <person name="Larson L."/>
            <person name="Lui A."/>
            <person name="MacDonald P.J.P."/>
            <person name="Mehta T."/>
            <person name="Montmayeur A."/>
            <person name="Murphy C."/>
            <person name="Neiman D."/>
            <person name="Pearson M."/>
            <person name="Priest M."/>
            <person name="Roberts A."/>
            <person name="Saif S."/>
            <person name="Shea T."/>
            <person name="Shenoy N."/>
            <person name="Sisk P."/>
            <person name="Stolte C."/>
            <person name="Sykes S."/>
            <person name="Yandava C."/>
            <person name="Wortman J."/>
            <person name="Nusbaum C."/>
            <person name="Birren B."/>
        </authorList>
    </citation>
    <scope>NUCLEOTIDE SEQUENCE</scope>
    <source>
        <strain evidence="1">ATCC 64411</strain>
    </source>
</reference>
<dbReference type="VEuPathDB" id="FungiDB:MAPG_02494"/>
<reference evidence="2" key="5">
    <citation type="submission" date="2015-06" db="UniProtKB">
        <authorList>
            <consortium name="EnsemblFungi"/>
        </authorList>
    </citation>
    <scope>IDENTIFICATION</scope>
    <source>
        <strain evidence="2">ATCC 64411</strain>
    </source>
</reference>
<evidence type="ECO:0000313" key="2">
    <source>
        <dbReference type="EnsemblFungi" id="MAPG_02494T0"/>
    </source>
</evidence>
<organism evidence="2 3">
    <name type="scientific">Magnaporthiopsis poae (strain ATCC 64411 / 73-15)</name>
    <name type="common">Kentucky bluegrass fungus</name>
    <name type="synonym">Magnaporthe poae</name>
    <dbReference type="NCBI Taxonomy" id="644358"/>
    <lineage>
        <taxon>Eukaryota</taxon>
        <taxon>Fungi</taxon>
        <taxon>Dikarya</taxon>
        <taxon>Ascomycota</taxon>
        <taxon>Pezizomycotina</taxon>
        <taxon>Sordariomycetes</taxon>
        <taxon>Sordariomycetidae</taxon>
        <taxon>Magnaporthales</taxon>
        <taxon>Magnaporthaceae</taxon>
        <taxon>Magnaporthiopsis</taxon>
    </lineage>
</organism>
<protein>
    <submittedName>
        <fullName evidence="1 2">Uncharacterized protein</fullName>
    </submittedName>
</protein>
<accession>A0A0C4DRI5</accession>
<reference evidence="3" key="2">
    <citation type="submission" date="2010-05" db="EMBL/GenBank/DDBJ databases">
        <title>The genome sequence of Magnaporthe poae strain ATCC 64411.</title>
        <authorList>
            <person name="Ma L.-J."/>
            <person name="Dead R."/>
            <person name="Young S."/>
            <person name="Zeng Q."/>
            <person name="Koehrsen M."/>
            <person name="Alvarado L."/>
            <person name="Berlin A."/>
            <person name="Chapman S.B."/>
            <person name="Chen Z."/>
            <person name="Freedman E."/>
            <person name="Gellesch M."/>
            <person name="Goldberg J."/>
            <person name="Griggs A."/>
            <person name="Gujja S."/>
            <person name="Heilman E.R."/>
            <person name="Heiman D."/>
            <person name="Hepburn T."/>
            <person name="Howarth C."/>
            <person name="Jen D."/>
            <person name="Larson L."/>
            <person name="Mehta T."/>
            <person name="Neiman D."/>
            <person name="Pearson M."/>
            <person name="Roberts A."/>
            <person name="Saif S."/>
            <person name="Shea T."/>
            <person name="Shenoy N."/>
            <person name="Sisk P."/>
            <person name="Stolte C."/>
            <person name="Sykes S."/>
            <person name="Walk T."/>
            <person name="White J."/>
            <person name="Yandava C."/>
            <person name="Haas B."/>
            <person name="Nusbaum C."/>
            <person name="Birren B."/>
        </authorList>
    </citation>
    <scope>NUCLEOTIDE SEQUENCE [LARGE SCALE GENOMIC DNA]</scope>
    <source>
        <strain evidence="3">ATCC 64411 / 73-15</strain>
    </source>
</reference>
<dbReference type="AlphaFoldDB" id="A0A0C4DRI5"/>
<dbReference type="EMBL" id="ADBL01000622">
    <property type="status" value="NOT_ANNOTATED_CDS"/>
    <property type="molecule type" value="Genomic_DNA"/>
</dbReference>